<dbReference type="GO" id="GO:0005739">
    <property type="term" value="C:mitochondrion"/>
    <property type="evidence" value="ECO:0007669"/>
    <property type="project" value="TreeGrafter"/>
</dbReference>
<dbReference type="InterPro" id="IPR027417">
    <property type="entry name" value="P-loop_NTPase"/>
</dbReference>
<evidence type="ECO:0000256" key="4">
    <source>
        <dbReference type="SAM" id="MobiDB-lite"/>
    </source>
</evidence>
<dbReference type="InterPro" id="IPR005654">
    <property type="entry name" value="ATPase_AFG1-like"/>
</dbReference>
<protein>
    <recommendedName>
        <fullName evidence="7">ATPase N2B</fullName>
    </recommendedName>
</protein>
<feature type="compositionally biased region" description="Basic and acidic residues" evidence="4">
    <location>
        <begin position="345"/>
        <end position="359"/>
    </location>
</feature>
<dbReference type="GO" id="GO:0005524">
    <property type="term" value="F:ATP binding"/>
    <property type="evidence" value="ECO:0007669"/>
    <property type="project" value="UniProtKB-KW"/>
</dbReference>
<organism evidence="5 6">
    <name type="scientific">Pycnococcus provasolii</name>
    <dbReference type="NCBI Taxonomy" id="41880"/>
    <lineage>
        <taxon>Eukaryota</taxon>
        <taxon>Viridiplantae</taxon>
        <taxon>Chlorophyta</taxon>
        <taxon>Pseudoscourfieldiophyceae</taxon>
        <taxon>Pseudoscourfieldiales</taxon>
        <taxon>Pycnococcaceae</taxon>
        <taxon>Pycnococcus</taxon>
    </lineage>
</organism>
<comment type="similarity">
    <text evidence="1">Belongs to the AFG1 ATPase family.</text>
</comment>
<dbReference type="PANTHER" id="PTHR12169:SF6">
    <property type="entry name" value="AFG1-LIKE ATPASE"/>
    <property type="match status" value="1"/>
</dbReference>
<dbReference type="SUPFAM" id="SSF52540">
    <property type="entry name" value="P-loop containing nucleoside triphosphate hydrolases"/>
    <property type="match status" value="1"/>
</dbReference>
<evidence type="ECO:0008006" key="7">
    <source>
        <dbReference type="Google" id="ProtNLM"/>
    </source>
</evidence>
<evidence type="ECO:0000256" key="2">
    <source>
        <dbReference type="ARBA" id="ARBA00022741"/>
    </source>
</evidence>
<evidence type="ECO:0000256" key="3">
    <source>
        <dbReference type="ARBA" id="ARBA00022840"/>
    </source>
</evidence>
<dbReference type="NCBIfam" id="NF040713">
    <property type="entry name" value="ZapE"/>
    <property type="match status" value="1"/>
</dbReference>
<dbReference type="PANTHER" id="PTHR12169">
    <property type="entry name" value="ATPASE N2B"/>
    <property type="match status" value="1"/>
</dbReference>
<comment type="caution">
    <text evidence="5">The sequence shown here is derived from an EMBL/GenBank/DDBJ whole genome shotgun (WGS) entry which is preliminary data.</text>
</comment>
<keyword evidence="6" id="KW-1185">Reference proteome</keyword>
<name>A0A830HMC7_9CHLO</name>
<sequence length="808" mass="87845">MEKAFFFLDRLRSEHCRNLAALVASQGRRACLFFRLLHSVIPVLELAADVYGSWTSSSGKLSRLRLSISCAIGSAAGASGSKTSPPVSSSSPESPFTFSSQIFVLSPAGGQGVQGCQATTARSTYVARDGSSSTLYRGIPPTGIPKIPFLIFWIDSSDCLVWCKRLFAMAMRVVMAPSLFASVVSSSSLRRLSSLSLQDTSFTLGGCRSADSSNKEEAGSAHAKGEEEELVPWFDALVSAGTLRACEPQRRALTSLTSLREDVLRHANSLKQYKEQKESHAKKRLEILEKLEEQEARRKQEQLEQQQAHSPDTSSSNQQKWFTTMPFAFALARRRERTEQQVLEQSKKAAKERAAEADRIVGPPPARPTPPLGLYLHGDVGAGKSLALDMFAASLPKSTVMTRRLHFHAAMLEISHRLHANRTAAAATAASCEGVQEDPDSVRKAAKSAILALRRRKMLADRRHASSAEGEEHDFGEEQGVADEMRRVALEMLGVDGSRPLYVPVVVCLDEMQVPDAFACVALRALIATLRDVDGGAGAVVVLTSNSAPEHLNRAGVAPESFVALLRTLRASSAVYELVSGVDHRQEAAKGLSFTSGNNRRYLINGALREAFDEHCSMHGGGSIAPHSLSVLFNRTLHVSCAHASSRSAYFTFNELCALPLGPADYHAIASTYEHVFIDHVPKMDASQASEARRFITLVDELYNFRCLVSISAAAPPSDLFASDVSKIDASEFAESTQFETSAGSSDVRLRRDVTQVAGTVDSDRQSLSALVSGSQERFAFIRAVSRLAELASPSYENSQRGRWRGMT</sequence>
<keyword evidence="3" id="KW-0067">ATP-binding</keyword>
<evidence type="ECO:0000313" key="5">
    <source>
        <dbReference type="EMBL" id="GHP07843.1"/>
    </source>
</evidence>
<keyword evidence="2" id="KW-0547">Nucleotide-binding</keyword>
<dbReference type="AlphaFoldDB" id="A0A830HMC7"/>
<dbReference type="Gene3D" id="3.40.50.300">
    <property type="entry name" value="P-loop containing nucleotide triphosphate hydrolases"/>
    <property type="match status" value="1"/>
</dbReference>
<feature type="compositionally biased region" description="Polar residues" evidence="4">
    <location>
        <begin position="303"/>
        <end position="319"/>
    </location>
</feature>
<dbReference type="Pfam" id="PF03969">
    <property type="entry name" value="AFG1_ATPase"/>
    <property type="match status" value="2"/>
</dbReference>
<feature type="region of interest" description="Disordered" evidence="4">
    <location>
        <begin position="296"/>
        <end position="319"/>
    </location>
</feature>
<dbReference type="GO" id="GO:0016887">
    <property type="term" value="F:ATP hydrolysis activity"/>
    <property type="evidence" value="ECO:0007669"/>
    <property type="project" value="InterPro"/>
</dbReference>
<evidence type="ECO:0000313" key="6">
    <source>
        <dbReference type="Proteomes" id="UP000660262"/>
    </source>
</evidence>
<gene>
    <name evidence="5" type="ORF">PPROV_000658500</name>
</gene>
<dbReference type="OrthoDB" id="548867at2759"/>
<feature type="region of interest" description="Disordered" evidence="4">
    <location>
        <begin position="338"/>
        <end position="368"/>
    </location>
</feature>
<reference evidence="5" key="1">
    <citation type="submission" date="2020-10" db="EMBL/GenBank/DDBJ databases">
        <title>Unveiling of a novel bifunctional photoreceptor, Dualchrome1, isolated from a cosmopolitan green alga.</title>
        <authorList>
            <person name="Suzuki S."/>
            <person name="Kawachi M."/>
        </authorList>
    </citation>
    <scope>NUCLEOTIDE SEQUENCE</scope>
    <source>
        <strain evidence="5">NIES 2893</strain>
    </source>
</reference>
<accession>A0A830HMC7</accession>
<dbReference type="Proteomes" id="UP000660262">
    <property type="component" value="Unassembled WGS sequence"/>
</dbReference>
<dbReference type="EMBL" id="BNJQ01000018">
    <property type="protein sequence ID" value="GHP07843.1"/>
    <property type="molecule type" value="Genomic_DNA"/>
</dbReference>
<evidence type="ECO:0000256" key="1">
    <source>
        <dbReference type="ARBA" id="ARBA00010322"/>
    </source>
</evidence>
<proteinExistence type="inferred from homology"/>